<dbReference type="PROSITE" id="PS50001">
    <property type="entry name" value="SH2"/>
    <property type="match status" value="1"/>
</dbReference>
<keyword evidence="4" id="KW-0727">SH2 domain</keyword>
<comment type="caution">
    <text evidence="6">The sequence shown here is derived from an EMBL/GenBank/DDBJ whole genome shotgun (WGS) entry which is preliminary data.</text>
</comment>
<evidence type="ECO:0000313" key="6">
    <source>
        <dbReference type="EMBL" id="CAJ0965338.1"/>
    </source>
</evidence>
<dbReference type="PRINTS" id="PR00401">
    <property type="entry name" value="SH2DOMAIN"/>
</dbReference>
<protein>
    <recommendedName>
        <fullName evidence="1">protein-tyrosine-phosphatase</fullName>
        <ecNumber evidence="1">3.1.3.48</ecNumber>
    </recommendedName>
</protein>
<dbReference type="InterPro" id="IPR052123">
    <property type="entry name" value="Non-rcpt_Tyr_Phosphatase"/>
</dbReference>
<keyword evidence="2" id="KW-0378">Hydrolase</keyword>
<reference evidence="6" key="1">
    <citation type="submission" date="2023-07" db="EMBL/GenBank/DDBJ databases">
        <authorList>
            <person name="Stuckert A."/>
        </authorList>
    </citation>
    <scope>NUCLEOTIDE SEQUENCE</scope>
</reference>
<evidence type="ECO:0000256" key="1">
    <source>
        <dbReference type="ARBA" id="ARBA00013064"/>
    </source>
</evidence>
<dbReference type="InterPro" id="IPR000980">
    <property type="entry name" value="SH2"/>
</dbReference>
<name>A0ABN9MEY4_9NEOB</name>
<organism evidence="6 7">
    <name type="scientific">Ranitomeya imitator</name>
    <name type="common">mimic poison frog</name>
    <dbReference type="NCBI Taxonomy" id="111125"/>
    <lineage>
        <taxon>Eukaryota</taxon>
        <taxon>Metazoa</taxon>
        <taxon>Chordata</taxon>
        <taxon>Craniata</taxon>
        <taxon>Vertebrata</taxon>
        <taxon>Euteleostomi</taxon>
        <taxon>Amphibia</taxon>
        <taxon>Batrachia</taxon>
        <taxon>Anura</taxon>
        <taxon>Neobatrachia</taxon>
        <taxon>Hyloidea</taxon>
        <taxon>Dendrobatidae</taxon>
        <taxon>Dendrobatinae</taxon>
        <taxon>Ranitomeya</taxon>
    </lineage>
</organism>
<dbReference type="PANTHER" id="PTHR46257:SF4">
    <property type="entry name" value="TYROSINE-PROTEIN PHOSPHATASE NON-RECEPTOR TYPE 6"/>
    <property type="match status" value="1"/>
</dbReference>
<evidence type="ECO:0000256" key="2">
    <source>
        <dbReference type="ARBA" id="ARBA00022801"/>
    </source>
</evidence>
<dbReference type="CDD" id="cd10340">
    <property type="entry name" value="SH2_N-SH2_SHP_like"/>
    <property type="match status" value="1"/>
</dbReference>
<keyword evidence="7" id="KW-1185">Reference proteome</keyword>
<sequence>METPGGRGGTYSPLTAETAILWTPRSPLHRSLNVEPYLGPTVALPGTRTARVFPDFFFQFFHNFQNIHETVLFVRFSPDLANVPFPVSGKNVRSNVFCLRRKSRKRRIQRFRLFARMEVGRWFHRDITGLEAEARLKARGVHGSFLVRPSRKRPEDFSLSVRLEDSVTHIRIQNTGDYYDLYGGEQFATLTELVDYYTGQHDCLQDTDGTVIPLKYPLNCSDPTNER</sequence>
<accession>A0ABN9MEY4</accession>
<dbReference type="SUPFAM" id="SSF55550">
    <property type="entry name" value="SH2 domain"/>
    <property type="match status" value="1"/>
</dbReference>
<evidence type="ECO:0000256" key="4">
    <source>
        <dbReference type="PROSITE-ProRule" id="PRU00191"/>
    </source>
</evidence>
<gene>
    <name evidence="6" type="ORF">RIMI_LOCUS20164479</name>
</gene>
<dbReference type="Gene3D" id="3.30.505.10">
    <property type="entry name" value="SH2 domain"/>
    <property type="match status" value="1"/>
</dbReference>
<dbReference type="EC" id="3.1.3.48" evidence="1"/>
<dbReference type="Proteomes" id="UP001176940">
    <property type="component" value="Unassembled WGS sequence"/>
</dbReference>
<feature type="domain" description="SH2" evidence="5">
    <location>
        <begin position="122"/>
        <end position="218"/>
    </location>
</feature>
<evidence type="ECO:0000313" key="7">
    <source>
        <dbReference type="Proteomes" id="UP001176940"/>
    </source>
</evidence>
<dbReference type="SMART" id="SM00252">
    <property type="entry name" value="SH2"/>
    <property type="match status" value="1"/>
</dbReference>
<dbReference type="InterPro" id="IPR036860">
    <property type="entry name" value="SH2_dom_sf"/>
</dbReference>
<dbReference type="Pfam" id="PF00017">
    <property type="entry name" value="SH2"/>
    <property type="match status" value="1"/>
</dbReference>
<proteinExistence type="predicted"/>
<evidence type="ECO:0000256" key="3">
    <source>
        <dbReference type="ARBA" id="ARBA00022912"/>
    </source>
</evidence>
<keyword evidence="3" id="KW-0904">Protein phosphatase</keyword>
<dbReference type="EMBL" id="CAUEEQ010066569">
    <property type="protein sequence ID" value="CAJ0965338.1"/>
    <property type="molecule type" value="Genomic_DNA"/>
</dbReference>
<evidence type="ECO:0000259" key="5">
    <source>
        <dbReference type="PROSITE" id="PS50001"/>
    </source>
</evidence>
<dbReference type="PANTHER" id="PTHR46257">
    <property type="entry name" value="TYROSINE-PROTEIN PHOSPHATASE CORKSCREW"/>
    <property type="match status" value="1"/>
</dbReference>